<keyword evidence="3" id="KW-1185">Reference proteome</keyword>
<dbReference type="AlphaFoldDB" id="A0A1E5LAQ2"/>
<dbReference type="Gene3D" id="3.20.80.10">
    <property type="entry name" value="Regulatory factor, effector binding domain"/>
    <property type="match status" value="1"/>
</dbReference>
<dbReference type="Pfam" id="PF14526">
    <property type="entry name" value="Cass2"/>
    <property type="match status" value="1"/>
</dbReference>
<evidence type="ECO:0000259" key="1">
    <source>
        <dbReference type="SMART" id="SM00871"/>
    </source>
</evidence>
<evidence type="ECO:0000313" key="2">
    <source>
        <dbReference type="EMBL" id="OEH91162.1"/>
    </source>
</evidence>
<name>A0A1E5LAQ2_9BACI</name>
<feature type="domain" description="AraC effector-binding" evidence="1">
    <location>
        <begin position="1"/>
        <end position="151"/>
    </location>
</feature>
<dbReference type="InterPro" id="IPR011256">
    <property type="entry name" value="Reg_factor_effector_dom_sf"/>
</dbReference>
<reference evidence="2 3" key="1">
    <citation type="submission" date="2016-08" db="EMBL/GenBank/DDBJ databases">
        <title>Genome of Bacillus solimangrovi GH2-4.</title>
        <authorList>
            <person name="Lim S."/>
            <person name="Kim B.-C."/>
        </authorList>
    </citation>
    <scope>NUCLEOTIDE SEQUENCE [LARGE SCALE GENOMIC DNA]</scope>
    <source>
        <strain evidence="2 3">GH2-4</strain>
    </source>
</reference>
<evidence type="ECO:0000313" key="3">
    <source>
        <dbReference type="Proteomes" id="UP000095209"/>
    </source>
</evidence>
<dbReference type="InterPro" id="IPR010499">
    <property type="entry name" value="AraC_E-bd"/>
</dbReference>
<sequence length="152" mass="17399">MKPTIVEHKQLHLIGIPCVSLNSMKSKFENAKESLFSIAKYLPGVVNERVHYGIWPVSDSQDNPDTHVYILCVEVESFDNVPDWFTKITLPKQRCVVVTNDDHNFNVAGEALHSYIERNNLKVSSNGLQYRICEKYNHDGEGYSRYTLPILS</sequence>
<proteinExistence type="predicted"/>
<accession>A0A1E5LAQ2</accession>
<dbReference type="OrthoDB" id="2593454at2"/>
<dbReference type="EMBL" id="MJEH01000064">
    <property type="protein sequence ID" value="OEH91162.1"/>
    <property type="molecule type" value="Genomic_DNA"/>
</dbReference>
<dbReference type="Proteomes" id="UP000095209">
    <property type="component" value="Unassembled WGS sequence"/>
</dbReference>
<protein>
    <recommendedName>
        <fullName evidence="1">AraC effector-binding domain-containing protein</fullName>
    </recommendedName>
</protein>
<gene>
    <name evidence="2" type="ORF">BFG57_07185</name>
</gene>
<dbReference type="InterPro" id="IPR029441">
    <property type="entry name" value="Cass2"/>
</dbReference>
<organism evidence="2 3">
    <name type="scientific">Bacillus solimangrovi</name>
    <dbReference type="NCBI Taxonomy" id="1305675"/>
    <lineage>
        <taxon>Bacteria</taxon>
        <taxon>Bacillati</taxon>
        <taxon>Bacillota</taxon>
        <taxon>Bacilli</taxon>
        <taxon>Bacillales</taxon>
        <taxon>Bacillaceae</taxon>
        <taxon>Bacillus</taxon>
    </lineage>
</organism>
<dbReference type="SMART" id="SM00871">
    <property type="entry name" value="AraC_E_bind"/>
    <property type="match status" value="1"/>
</dbReference>
<comment type="caution">
    <text evidence="2">The sequence shown here is derived from an EMBL/GenBank/DDBJ whole genome shotgun (WGS) entry which is preliminary data.</text>
</comment>